<reference evidence="4 5" key="1">
    <citation type="submission" date="2016-05" db="EMBL/GenBank/DDBJ databases">
        <title>A degradative enzymes factory behind the ericoid mycorrhizal symbiosis.</title>
        <authorList>
            <consortium name="DOE Joint Genome Institute"/>
            <person name="Martino E."/>
            <person name="Morin E."/>
            <person name="Grelet G."/>
            <person name="Kuo A."/>
            <person name="Kohler A."/>
            <person name="Daghino S."/>
            <person name="Barry K."/>
            <person name="Choi C."/>
            <person name="Cichocki N."/>
            <person name="Clum A."/>
            <person name="Copeland A."/>
            <person name="Hainaut M."/>
            <person name="Haridas S."/>
            <person name="Labutti K."/>
            <person name="Lindquist E."/>
            <person name="Lipzen A."/>
            <person name="Khouja H.-R."/>
            <person name="Murat C."/>
            <person name="Ohm R."/>
            <person name="Olson A."/>
            <person name="Spatafora J."/>
            <person name="Veneault-Fourrey C."/>
            <person name="Henrissat B."/>
            <person name="Grigoriev I."/>
            <person name="Martin F."/>
            <person name="Perotto S."/>
        </authorList>
    </citation>
    <scope>NUCLEOTIDE SEQUENCE [LARGE SCALE GENOMIC DNA]</scope>
    <source>
        <strain evidence="4 5">UAMH 7357</strain>
    </source>
</reference>
<accession>A0A2J6QNV2</accession>
<feature type="region of interest" description="Disordered" evidence="1">
    <location>
        <begin position="1"/>
        <end position="101"/>
    </location>
</feature>
<dbReference type="OrthoDB" id="3533814at2759"/>
<feature type="compositionally biased region" description="Polar residues" evidence="1">
    <location>
        <begin position="61"/>
        <end position="83"/>
    </location>
</feature>
<name>A0A2J6QNV2_9HELO</name>
<feature type="transmembrane region" description="Helical" evidence="2">
    <location>
        <begin position="393"/>
        <end position="412"/>
    </location>
</feature>
<sequence length="422" mass="47222">MATRTLRRAATMPPVAGPSILTPPPATHPPSNSRADRAYGVHRREMEDIITGLRSRHVSAPNLSTTADYQTSKESNETLTPTSSDDREETQAHPTEAPASAAWRQLATKVLGLPHFPATAEANPDTDEKGGFMRVEHKKLEDHVDGTPRFAALLNSNDSFCIFRRFGDEAARLLLRREIELCQLATKLDELNKTDREGLLKWRLTTFDRDDDCTPAQSELMDKMEMKLLAYYDFLLKYTDVRALPKVPERYHQSVQNWVYDNGPLNKGEETFLELRDDFVTARRTPETKNLIEDFMEKCATKKPDSWLNWVLGAKEENVRPDGSKVVHLSTYNFDILSKLSAALLAVGFVLAPVCILFLANLGREKMAAVVGVFVLIFLFGASLVVELTAQEIFVFVVGYCAILVTLLSNFLQSSMPAGSPQ</sequence>
<dbReference type="EMBL" id="KZ613465">
    <property type="protein sequence ID" value="PMD27932.1"/>
    <property type="molecule type" value="Genomic_DNA"/>
</dbReference>
<dbReference type="Proteomes" id="UP000235672">
    <property type="component" value="Unassembled WGS sequence"/>
</dbReference>
<proteinExistence type="predicted"/>
<dbReference type="InterPro" id="IPR046529">
    <property type="entry name" value="DUF6594"/>
</dbReference>
<keyword evidence="2" id="KW-0812">Transmembrane</keyword>
<organism evidence="4 5">
    <name type="scientific">Hyaloscypha hepaticicola</name>
    <dbReference type="NCBI Taxonomy" id="2082293"/>
    <lineage>
        <taxon>Eukaryota</taxon>
        <taxon>Fungi</taxon>
        <taxon>Dikarya</taxon>
        <taxon>Ascomycota</taxon>
        <taxon>Pezizomycotina</taxon>
        <taxon>Leotiomycetes</taxon>
        <taxon>Helotiales</taxon>
        <taxon>Hyaloscyphaceae</taxon>
        <taxon>Hyaloscypha</taxon>
    </lineage>
</organism>
<dbReference type="PANTHER" id="PTHR34502">
    <property type="entry name" value="DUF6594 DOMAIN-CONTAINING PROTEIN-RELATED"/>
    <property type="match status" value="1"/>
</dbReference>
<feature type="transmembrane region" description="Helical" evidence="2">
    <location>
        <begin position="340"/>
        <end position="360"/>
    </location>
</feature>
<evidence type="ECO:0000313" key="5">
    <source>
        <dbReference type="Proteomes" id="UP000235672"/>
    </source>
</evidence>
<evidence type="ECO:0000256" key="2">
    <source>
        <dbReference type="SAM" id="Phobius"/>
    </source>
</evidence>
<dbReference type="PANTHER" id="PTHR34502:SF3">
    <property type="entry name" value="DUF6594 DOMAIN-CONTAINING PROTEIN"/>
    <property type="match status" value="1"/>
</dbReference>
<gene>
    <name evidence="4" type="ORF">NA56DRAFT_696953</name>
</gene>
<feature type="compositionally biased region" description="Basic and acidic residues" evidence="1">
    <location>
        <begin position="34"/>
        <end position="47"/>
    </location>
</feature>
<keyword evidence="2" id="KW-1133">Transmembrane helix</keyword>
<feature type="domain" description="DUF6594" evidence="3">
    <location>
        <begin position="148"/>
        <end position="405"/>
    </location>
</feature>
<feature type="transmembrane region" description="Helical" evidence="2">
    <location>
        <begin position="367"/>
        <end position="387"/>
    </location>
</feature>
<keyword evidence="2" id="KW-0472">Membrane</keyword>
<dbReference type="Pfam" id="PF20237">
    <property type="entry name" value="DUF6594"/>
    <property type="match status" value="1"/>
</dbReference>
<evidence type="ECO:0000256" key="1">
    <source>
        <dbReference type="SAM" id="MobiDB-lite"/>
    </source>
</evidence>
<protein>
    <recommendedName>
        <fullName evidence="3">DUF6594 domain-containing protein</fullName>
    </recommendedName>
</protein>
<dbReference type="AlphaFoldDB" id="A0A2J6QNV2"/>
<evidence type="ECO:0000259" key="3">
    <source>
        <dbReference type="Pfam" id="PF20237"/>
    </source>
</evidence>
<evidence type="ECO:0000313" key="4">
    <source>
        <dbReference type="EMBL" id="PMD27932.1"/>
    </source>
</evidence>
<keyword evidence="5" id="KW-1185">Reference proteome</keyword>